<dbReference type="InterPro" id="IPR051010">
    <property type="entry name" value="BCAA_transport"/>
</dbReference>
<evidence type="ECO:0000259" key="4">
    <source>
        <dbReference type="Pfam" id="PF13458"/>
    </source>
</evidence>
<dbReference type="Proteomes" id="UP000625804">
    <property type="component" value="Unassembled WGS sequence"/>
</dbReference>
<organism evidence="5 6">
    <name type="scientific">Calidifontibacillus erzurumensis</name>
    <dbReference type="NCBI Taxonomy" id="2741433"/>
    <lineage>
        <taxon>Bacteria</taxon>
        <taxon>Bacillati</taxon>
        <taxon>Bacillota</taxon>
        <taxon>Bacilli</taxon>
        <taxon>Bacillales</taxon>
        <taxon>Bacillaceae</taxon>
        <taxon>Calidifontibacillus/Schinkia group</taxon>
        <taxon>Calidifontibacillus</taxon>
    </lineage>
</organism>
<evidence type="ECO:0000256" key="3">
    <source>
        <dbReference type="SAM" id="SignalP"/>
    </source>
</evidence>
<comment type="caution">
    <text evidence="5">The sequence shown here is derived from an EMBL/GenBank/DDBJ whole genome shotgun (WGS) entry which is preliminary data.</text>
</comment>
<dbReference type="PANTHER" id="PTHR30483:SF6">
    <property type="entry name" value="PERIPLASMIC BINDING PROTEIN OF ABC TRANSPORTER FOR NATURAL AMINO ACIDS"/>
    <property type="match status" value="1"/>
</dbReference>
<keyword evidence="6" id="KW-1185">Reference proteome</keyword>
<evidence type="ECO:0000313" key="6">
    <source>
        <dbReference type="Proteomes" id="UP000625804"/>
    </source>
</evidence>
<feature type="chain" id="PRO_5038757793" evidence="3">
    <location>
        <begin position="23"/>
        <end position="407"/>
    </location>
</feature>
<accession>A0A8J8KAD3</accession>
<dbReference type="Pfam" id="PF13458">
    <property type="entry name" value="Peripla_BP_6"/>
    <property type="match status" value="1"/>
</dbReference>
<keyword evidence="2 3" id="KW-0732">Signal</keyword>
<evidence type="ECO:0000256" key="2">
    <source>
        <dbReference type="ARBA" id="ARBA00022729"/>
    </source>
</evidence>
<dbReference type="CDD" id="cd20014">
    <property type="entry name" value="PBP1_RPA0668_benzoate-like"/>
    <property type="match status" value="1"/>
</dbReference>
<evidence type="ECO:0000313" key="5">
    <source>
        <dbReference type="EMBL" id="NSL50527.1"/>
    </source>
</evidence>
<feature type="signal peptide" evidence="3">
    <location>
        <begin position="1"/>
        <end position="22"/>
    </location>
</feature>
<feature type="domain" description="Leucine-binding protein" evidence="4">
    <location>
        <begin position="46"/>
        <end position="384"/>
    </location>
</feature>
<dbReference type="Gene3D" id="3.40.50.2300">
    <property type="match status" value="2"/>
</dbReference>
<reference evidence="5" key="1">
    <citation type="submission" date="2020-06" db="EMBL/GenBank/DDBJ databases">
        <title>A novel thermopfilic bacterium from Erzurum, Turkey.</title>
        <authorList>
            <person name="Adiguzel A."/>
            <person name="Ay H."/>
            <person name="Baltaci M.O."/>
        </authorList>
    </citation>
    <scope>NUCLEOTIDE SEQUENCE</scope>
    <source>
        <strain evidence="5">P2</strain>
    </source>
</reference>
<protein>
    <submittedName>
        <fullName evidence="5">ABC transporter substrate-binding protein</fullName>
    </submittedName>
</protein>
<sequence length="407" mass="44701">MFVKVKQLFLTAIVGCLLFITACSSTSSKSNSSSEGTSTQDSSSDTIKIGALLPSSGVYASLGENLGKGMELYFDSVDWKIGDKKIELLKEDTEADPQVGLRKARKFIDEDKVDILTGTISTAVAYAIRDEVDAKKVPFLVSHAGGNDLTRSMRSDYIWRSSFSSWQIGHSMGQWAYDHVGKKVVIVAADYAFGQEVSAAFKEAFVNAGGQIVDEIYPPLGNNDYASYLTKLNNTNADAVYAFFAGSDAVRFVKQYEEFGLKGKLPLIGSGWLVAEDTRPAQGMAPEGIKASIFWDYNLDTPENQKFVADYEAKYGERPSLESLEGYDAARIIVEALSSVNGDTSDPKKIVEAIANVEFVSPRGPIKFDQETHHVIQNMYIVENEIRDGQTENKVIHTIEQVKDPGQ</sequence>
<gene>
    <name evidence="5" type="ORF">HR057_01975</name>
</gene>
<dbReference type="SUPFAM" id="SSF53822">
    <property type="entry name" value="Periplasmic binding protein-like I"/>
    <property type="match status" value="1"/>
</dbReference>
<dbReference type="PANTHER" id="PTHR30483">
    <property type="entry name" value="LEUCINE-SPECIFIC-BINDING PROTEIN"/>
    <property type="match status" value="1"/>
</dbReference>
<name>A0A8J8KAD3_9BACI</name>
<dbReference type="InterPro" id="IPR028082">
    <property type="entry name" value="Peripla_BP_I"/>
</dbReference>
<dbReference type="AlphaFoldDB" id="A0A8J8KAD3"/>
<dbReference type="EMBL" id="JABTTE010000002">
    <property type="protein sequence ID" value="NSL50527.1"/>
    <property type="molecule type" value="Genomic_DNA"/>
</dbReference>
<dbReference type="InterPro" id="IPR028081">
    <property type="entry name" value="Leu-bd"/>
</dbReference>
<dbReference type="PROSITE" id="PS51257">
    <property type="entry name" value="PROKAR_LIPOPROTEIN"/>
    <property type="match status" value="1"/>
</dbReference>
<evidence type="ECO:0000256" key="1">
    <source>
        <dbReference type="ARBA" id="ARBA00010062"/>
    </source>
</evidence>
<proteinExistence type="inferred from homology"/>
<comment type="similarity">
    <text evidence="1">Belongs to the leucine-binding protein family.</text>
</comment>